<accession>A0A9Q8QAE5</accession>
<name>A0A9Q8QAE5_9HYPO</name>
<reference evidence="2" key="1">
    <citation type="submission" date="2021-11" db="EMBL/GenBank/DDBJ databases">
        <title>Purpureocillium_takamizusanense_genome.</title>
        <authorList>
            <person name="Nguyen N.-H."/>
        </authorList>
    </citation>
    <scope>NUCLEOTIDE SEQUENCE</scope>
    <source>
        <strain evidence="2">PT3</strain>
    </source>
</reference>
<dbReference type="RefSeq" id="XP_047838728.1">
    <property type="nucleotide sequence ID" value="XM_047982762.1"/>
</dbReference>
<organism evidence="2 3">
    <name type="scientific">Purpureocillium takamizusanense</name>
    <dbReference type="NCBI Taxonomy" id="2060973"/>
    <lineage>
        <taxon>Eukaryota</taxon>
        <taxon>Fungi</taxon>
        <taxon>Dikarya</taxon>
        <taxon>Ascomycota</taxon>
        <taxon>Pezizomycotina</taxon>
        <taxon>Sordariomycetes</taxon>
        <taxon>Hypocreomycetidae</taxon>
        <taxon>Hypocreales</taxon>
        <taxon>Ophiocordycipitaceae</taxon>
        <taxon>Purpureocillium</taxon>
    </lineage>
</organism>
<feature type="region of interest" description="Disordered" evidence="1">
    <location>
        <begin position="85"/>
        <end position="105"/>
    </location>
</feature>
<dbReference type="AlphaFoldDB" id="A0A9Q8QAE5"/>
<dbReference type="KEGG" id="ptkz:JDV02_001798"/>
<feature type="region of interest" description="Disordered" evidence="1">
    <location>
        <begin position="309"/>
        <end position="328"/>
    </location>
</feature>
<gene>
    <name evidence="2" type="ORF">JDV02_001798</name>
</gene>
<feature type="region of interest" description="Disordered" evidence="1">
    <location>
        <begin position="160"/>
        <end position="194"/>
    </location>
</feature>
<feature type="compositionally biased region" description="Low complexity" evidence="1">
    <location>
        <begin position="167"/>
        <end position="178"/>
    </location>
</feature>
<evidence type="ECO:0000313" key="3">
    <source>
        <dbReference type="Proteomes" id="UP000829364"/>
    </source>
</evidence>
<dbReference type="Proteomes" id="UP000829364">
    <property type="component" value="Chromosome 1"/>
</dbReference>
<evidence type="ECO:0000313" key="2">
    <source>
        <dbReference type="EMBL" id="UNI15247.1"/>
    </source>
</evidence>
<dbReference type="GeneID" id="72063760"/>
<feature type="region of interest" description="Disordered" evidence="1">
    <location>
        <begin position="255"/>
        <end position="286"/>
    </location>
</feature>
<evidence type="ECO:0000256" key="1">
    <source>
        <dbReference type="SAM" id="MobiDB-lite"/>
    </source>
</evidence>
<protein>
    <submittedName>
        <fullName evidence="2">Uncharacterized protein</fullName>
    </submittedName>
</protein>
<feature type="compositionally biased region" description="Polar residues" evidence="1">
    <location>
        <begin position="255"/>
        <end position="276"/>
    </location>
</feature>
<proteinExistence type="predicted"/>
<keyword evidence="3" id="KW-1185">Reference proteome</keyword>
<dbReference type="EMBL" id="CP086354">
    <property type="protein sequence ID" value="UNI15247.1"/>
    <property type="molecule type" value="Genomic_DNA"/>
</dbReference>
<sequence>MIQLFGLPRSGCTASSQVGAPDRQRVLLAGAIGRGTCSPSPQGGTYLMSICYVQPRGSGKSGQRQDASGMERYRQALWFEIPRNADSPRATNPHLGTALSRPPVSRAEAKVVHHRRRCPPPRPPTPALQAHLLLAVDGAPARPSFLPRLSPVSPRLRCASSGCSTCSRPRQSPPQSSSSRRRSPFAFEPPLHLSHPVSNCHGRRQPYISPYLVLPSYRIVFAFRIPMRLNLRVPGLQPQTQSRIPALALSTLTRATGPAEQTPSPRAPPSTNGSKHQPSRVLARNVLTSRTLRTATRFSRRDFPCLAHTQSPRSSGLLLRPASTASAA</sequence>